<gene>
    <name evidence="6" type="ORF">D6D28_04481</name>
</gene>
<feature type="repeat" description="ANK" evidence="2">
    <location>
        <begin position="1062"/>
        <end position="1083"/>
    </location>
</feature>
<feature type="repeat" description="ANK" evidence="2">
    <location>
        <begin position="912"/>
        <end position="945"/>
    </location>
</feature>
<organism evidence="6 7">
    <name type="scientific">Aureobasidium pullulans</name>
    <name type="common">Black yeast</name>
    <name type="synonym">Pullularia pullulans</name>
    <dbReference type="NCBI Taxonomy" id="5580"/>
    <lineage>
        <taxon>Eukaryota</taxon>
        <taxon>Fungi</taxon>
        <taxon>Dikarya</taxon>
        <taxon>Ascomycota</taxon>
        <taxon>Pezizomycotina</taxon>
        <taxon>Dothideomycetes</taxon>
        <taxon>Dothideomycetidae</taxon>
        <taxon>Dothideales</taxon>
        <taxon>Saccotheciaceae</taxon>
        <taxon>Aureobasidium</taxon>
    </lineage>
</organism>
<dbReference type="PROSITE" id="PS50088">
    <property type="entry name" value="ANK_REPEAT"/>
    <property type="match status" value="5"/>
</dbReference>
<dbReference type="InterPro" id="IPR054471">
    <property type="entry name" value="GPIID_WHD"/>
</dbReference>
<dbReference type="InterPro" id="IPR053137">
    <property type="entry name" value="NLR-like"/>
</dbReference>
<evidence type="ECO:0000259" key="4">
    <source>
        <dbReference type="Pfam" id="PF22939"/>
    </source>
</evidence>
<dbReference type="Pfam" id="PF12796">
    <property type="entry name" value="Ank_2"/>
    <property type="match status" value="3"/>
</dbReference>
<dbReference type="PROSITE" id="PS50297">
    <property type="entry name" value="ANK_REP_REGION"/>
    <property type="match status" value="3"/>
</dbReference>
<evidence type="ECO:0000259" key="5">
    <source>
        <dbReference type="Pfam" id="PF24883"/>
    </source>
</evidence>
<dbReference type="SMART" id="SM00248">
    <property type="entry name" value="ANK"/>
    <property type="match status" value="6"/>
</dbReference>
<evidence type="ECO:0000256" key="1">
    <source>
        <dbReference type="ARBA" id="ARBA00022737"/>
    </source>
</evidence>
<dbReference type="SUPFAM" id="SSF48403">
    <property type="entry name" value="Ankyrin repeat"/>
    <property type="match status" value="1"/>
</dbReference>
<dbReference type="Proteomes" id="UP000304951">
    <property type="component" value="Unassembled WGS sequence"/>
</dbReference>
<dbReference type="InterPro" id="IPR035994">
    <property type="entry name" value="Nucleoside_phosphorylase_sf"/>
</dbReference>
<dbReference type="AlphaFoldDB" id="A0A4S8SKR4"/>
<dbReference type="Gene3D" id="1.25.40.20">
    <property type="entry name" value="Ankyrin repeat-containing domain"/>
    <property type="match status" value="2"/>
</dbReference>
<feature type="repeat" description="ANK" evidence="2">
    <location>
        <begin position="959"/>
        <end position="992"/>
    </location>
</feature>
<dbReference type="EMBL" id="QZAF01000154">
    <property type="protein sequence ID" value="THV71380.1"/>
    <property type="molecule type" value="Genomic_DNA"/>
</dbReference>
<protein>
    <submittedName>
        <fullName evidence="6">Uncharacterized protein</fullName>
    </submittedName>
</protein>
<evidence type="ECO:0000256" key="2">
    <source>
        <dbReference type="PROSITE-ProRule" id="PRU00023"/>
    </source>
</evidence>
<feature type="region of interest" description="Disordered" evidence="3">
    <location>
        <begin position="1115"/>
        <end position="1153"/>
    </location>
</feature>
<dbReference type="InterPro" id="IPR002110">
    <property type="entry name" value="Ankyrin_rpt"/>
</dbReference>
<proteinExistence type="predicted"/>
<feature type="domain" description="GPI inositol-deacylase winged helix" evidence="4">
    <location>
        <begin position="672"/>
        <end position="752"/>
    </location>
</feature>
<feature type="domain" description="Nephrocystin 3-like N-terminal" evidence="5">
    <location>
        <begin position="404"/>
        <end position="566"/>
    </location>
</feature>
<comment type="caution">
    <text evidence="6">The sequence shown here is derived from an EMBL/GenBank/DDBJ whole genome shotgun (WGS) entry which is preliminary data.</text>
</comment>
<dbReference type="Pfam" id="PF22939">
    <property type="entry name" value="WHD_GPIID"/>
    <property type="match status" value="1"/>
</dbReference>
<dbReference type="PANTHER" id="PTHR46082:SF11">
    <property type="entry name" value="AAA+ ATPASE DOMAIN-CONTAINING PROTEIN-RELATED"/>
    <property type="match status" value="1"/>
</dbReference>
<dbReference type="PANTHER" id="PTHR46082">
    <property type="entry name" value="ATP/GTP-BINDING PROTEIN-RELATED"/>
    <property type="match status" value="1"/>
</dbReference>
<evidence type="ECO:0000256" key="3">
    <source>
        <dbReference type="SAM" id="MobiDB-lite"/>
    </source>
</evidence>
<feature type="repeat" description="ANK" evidence="2">
    <location>
        <begin position="1028"/>
        <end position="1054"/>
    </location>
</feature>
<dbReference type="Gene3D" id="3.40.50.1580">
    <property type="entry name" value="Nucleoside phosphorylase domain"/>
    <property type="match status" value="1"/>
</dbReference>
<sequence>MRSSHLCSVDMSQLCGPERAEAYTVAWIAALPHERAAGEAMFDEEYEDPPADFKKSRGDPNAYSWGKIGKHYVVVAALPSGEYGLTSTATVAQGLHSSLPHVRIGLLVGIGAGVREVVDEEDKTVGQRDIRLGDVVVSHPEGTIGGVVQCDLVKAKTVGGSEVLERKGSLNSPPLALRTALTKLQATHIRRGTTIPTIIAEAFERYPNMRSDFCHPGLGGTEVDRRTDTYHSRAGITISNEARISPKIHYGTVASSNTLKKSARHRDAVLARLAKENIKPMCFEMEAAGLMNNFPCLVIRGTCDYGDEHKNDDWQNYAAITAAGLAKEFLQCVDVEEVEETQEIGKLILQSLGTLHQEVEQNREDVSHLTMSADAHRRRHVLDWLCPYDYLTQFENHSARHLRGTGQWFLEDSTFLSWVQADQSSTLICPGGPGCGKTTISALVIDHLRNASSSQKPVIYFFFDYQRRKEQTAHAFVATLLRQLASLSQEVFSAVEKLHKRSISHSRRPSVEDLQSELQSAFQTVTECFVVIDAWDECEPLKRVECANMLRGCLSQCVVHLLATTRDDHEVHALFDGDPTLRIQAHVEDLTLYTAKRAAELAPNIRCDVGLVENVIKGVIDASDGVFLLARLHMNSINDQLTANEVKDTLNGLRKDTGSYSSAYEATMERINQQQKRRSDLGKRILAWVVHAKRPLRFEELNHALATRPGKRSIESGDMYAKEVILSVCAGLVTLNMDTLRLIHYTAQEFFSDTWIQWLPNETAAIVDTCITYLSFDVFKEGPCRDRDSHKSRLNQYKLLNYAAKNWGHHLSDQESLAETERTTTDTVLSFLEDASLTCGCSQAMDKRYEGIQEDQEDMYGVYTGNKAMGIRDISGFHEGMYGVHLTASFGLEHLTMLLIEKQQDADIQDSYGRTPLWWAATNGNAGLVKTLLDTRGVDPNNREPIGRPMTDGRFRLGIGQTPLSKAAENGHKAVVKMLIANHEVDVNAADACGRTPLSYAAKKGHAAIVQILLDTKVVRIDEDKNRFGRTPLMYAAEGGHEEVVKVLLATGMDNINSRDLLGRTPLMFAAKDGHEAVVKTLLATKNIDARMKGYRGRTAYDLALLYQKRGSLISRRSTPELDNEQRKRKQHSSEGENKQTSKKQKLSTDDGT</sequence>
<dbReference type="SUPFAM" id="SSF52540">
    <property type="entry name" value="P-loop containing nucleoside triphosphate hydrolases"/>
    <property type="match status" value="1"/>
</dbReference>
<dbReference type="GO" id="GO:0009116">
    <property type="term" value="P:nucleoside metabolic process"/>
    <property type="evidence" value="ECO:0007669"/>
    <property type="project" value="InterPro"/>
</dbReference>
<dbReference type="Gene3D" id="3.40.50.300">
    <property type="entry name" value="P-loop containing nucleotide triphosphate hydrolases"/>
    <property type="match status" value="1"/>
</dbReference>
<dbReference type="InterPro" id="IPR027417">
    <property type="entry name" value="P-loop_NTPase"/>
</dbReference>
<dbReference type="GO" id="GO:0003824">
    <property type="term" value="F:catalytic activity"/>
    <property type="evidence" value="ECO:0007669"/>
    <property type="project" value="InterPro"/>
</dbReference>
<evidence type="ECO:0000313" key="6">
    <source>
        <dbReference type="EMBL" id="THV71380.1"/>
    </source>
</evidence>
<reference evidence="6 7" key="1">
    <citation type="submission" date="2018-10" db="EMBL/GenBank/DDBJ databases">
        <title>Fifty Aureobasidium pullulans genomes reveal a recombining polyextremotolerant generalist.</title>
        <authorList>
            <person name="Gostincar C."/>
            <person name="Turk M."/>
            <person name="Zajc J."/>
            <person name="Gunde-Cimerman N."/>
        </authorList>
    </citation>
    <scope>NUCLEOTIDE SEQUENCE [LARGE SCALE GENOMIC DNA]</scope>
    <source>
        <strain evidence="6 7">EXF-11900</strain>
    </source>
</reference>
<dbReference type="InterPro" id="IPR036770">
    <property type="entry name" value="Ankyrin_rpt-contain_sf"/>
</dbReference>
<feature type="repeat" description="ANK" evidence="2">
    <location>
        <begin position="993"/>
        <end position="1015"/>
    </location>
</feature>
<dbReference type="InterPro" id="IPR056884">
    <property type="entry name" value="NPHP3-like_N"/>
</dbReference>
<evidence type="ECO:0000313" key="7">
    <source>
        <dbReference type="Proteomes" id="UP000304951"/>
    </source>
</evidence>
<dbReference type="SUPFAM" id="SSF53167">
    <property type="entry name" value="Purine and uridine phosphorylases"/>
    <property type="match status" value="1"/>
</dbReference>
<keyword evidence="1" id="KW-0677">Repeat</keyword>
<dbReference type="Pfam" id="PF24883">
    <property type="entry name" value="NPHP3_N"/>
    <property type="match status" value="1"/>
</dbReference>
<keyword evidence="2" id="KW-0040">ANK repeat</keyword>
<name>A0A4S8SKR4_AURPU</name>
<accession>A0A4S8SKR4</accession>
<feature type="compositionally biased region" description="Basic and acidic residues" evidence="3">
    <location>
        <begin position="1118"/>
        <end position="1140"/>
    </location>
</feature>